<evidence type="ECO:0000313" key="1">
    <source>
        <dbReference type="EMBL" id="GAA0876872.1"/>
    </source>
</evidence>
<protein>
    <submittedName>
        <fullName evidence="1">Uncharacterized protein</fullName>
    </submittedName>
</protein>
<reference evidence="2" key="1">
    <citation type="journal article" date="2019" name="Int. J. Syst. Evol. Microbiol.">
        <title>The Global Catalogue of Microorganisms (GCM) 10K type strain sequencing project: providing services to taxonomists for standard genome sequencing and annotation.</title>
        <authorList>
            <consortium name="The Broad Institute Genomics Platform"/>
            <consortium name="The Broad Institute Genome Sequencing Center for Infectious Disease"/>
            <person name="Wu L."/>
            <person name="Ma J."/>
        </authorList>
    </citation>
    <scope>NUCLEOTIDE SEQUENCE [LARGE SCALE GENOMIC DNA]</scope>
    <source>
        <strain evidence="2">JCM 16083</strain>
    </source>
</reference>
<accession>A0ABP3YB44</accession>
<keyword evidence="2" id="KW-1185">Reference proteome</keyword>
<dbReference type="Proteomes" id="UP001501126">
    <property type="component" value="Unassembled WGS sequence"/>
</dbReference>
<name>A0ABP3YB44_9FLAO</name>
<gene>
    <name evidence="1" type="ORF">GCM10009118_32820</name>
</gene>
<sequence length="78" mass="8146">MPEDKPLKVVVVPLPLIPPGFIVQLPDGRPLRSTLPVGVVQSGWVMVPTTGAEGVTGAVLITTFAVALLTQPSEFVTV</sequence>
<evidence type="ECO:0000313" key="2">
    <source>
        <dbReference type="Proteomes" id="UP001501126"/>
    </source>
</evidence>
<proteinExistence type="predicted"/>
<organism evidence="1 2">
    <name type="scientific">Wandonia haliotis</name>
    <dbReference type="NCBI Taxonomy" id="574963"/>
    <lineage>
        <taxon>Bacteria</taxon>
        <taxon>Pseudomonadati</taxon>
        <taxon>Bacteroidota</taxon>
        <taxon>Flavobacteriia</taxon>
        <taxon>Flavobacteriales</taxon>
        <taxon>Crocinitomicaceae</taxon>
        <taxon>Wandonia</taxon>
    </lineage>
</organism>
<dbReference type="EMBL" id="BAAAFH010000022">
    <property type="protein sequence ID" value="GAA0876872.1"/>
    <property type="molecule type" value="Genomic_DNA"/>
</dbReference>
<comment type="caution">
    <text evidence="1">The sequence shown here is derived from an EMBL/GenBank/DDBJ whole genome shotgun (WGS) entry which is preliminary data.</text>
</comment>